<gene>
    <name evidence="3" type="ORF">SAMN05421820_106250</name>
</gene>
<dbReference type="STRING" id="430522.BFS30_14750"/>
<dbReference type="InterPro" id="IPR018931">
    <property type="entry name" value="DUF2520"/>
</dbReference>
<keyword evidence="4" id="KW-1185">Reference proteome</keyword>
<dbReference type="PANTHER" id="PTHR40459">
    <property type="entry name" value="CONSERVED HYPOTHETICAL ALANINE AND LEUCINE RICH PROTEIN"/>
    <property type="match status" value="1"/>
</dbReference>
<dbReference type="SUPFAM" id="SSF48179">
    <property type="entry name" value="6-phosphogluconate dehydrogenase C-terminal domain-like"/>
    <property type="match status" value="1"/>
</dbReference>
<evidence type="ECO:0000259" key="2">
    <source>
        <dbReference type="Pfam" id="PF10728"/>
    </source>
</evidence>
<protein>
    <submittedName>
        <fullName evidence="3">Predicted oxidoreductase, contains short-chain dehydrogenase (SDR) and DUF2520 domains</fullName>
    </submittedName>
</protein>
<dbReference type="PANTHER" id="PTHR40459:SF1">
    <property type="entry name" value="CONSERVED HYPOTHETICAL ALANINE AND LEUCINE RICH PROTEIN"/>
    <property type="match status" value="1"/>
</dbReference>
<dbReference type="InterPro" id="IPR036291">
    <property type="entry name" value="NAD(P)-bd_dom_sf"/>
</dbReference>
<sequence>MKIVCIGSGNVATHFANAFKANAAELIQVWSKNQDHAAELAGVTGAQPISDLKEIDPEADLYLIAVKDDAIPEVITALANVKGMVVHTSGATDIGVFSETGMNFGVLYPLQTFSKQKALDFNQVPLCIEAKDQETLDALKSIARMLSPLVYEVNSEKRRILHLSAVFACNFVNHLYALSNEILQKNDLDFEILRPLIMETAVKVQDAFPADVQTGPAIRNDEQTIIKHKELLKDRPELKDIYETLSKSIKKTH</sequence>
<dbReference type="Pfam" id="PF03807">
    <property type="entry name" value="F420_oxidored"/>
    <property type="match status" value="1"/>
</dbReference>
<dbReference type="InterPro" id="IPR028939">
    <property type="entry name" value="P5C_Rdtase_cat_N"/>
</dbReference>
<dbReference type="EMBL" id="FNGY01000006">
    <property type="protein sequence ID" value="SDN13108.1"/>
    <property type="molecule type" value="Genomic_DNA"/>
</dbReference>
<proteinExistence type="predicted"/>
<organism evidence="3 4">
    <name type="scientific">Pedobacter steynii</name>
    <dbReference type="NCBI Taxonomy" id="430522"/>
    <lineage>
        <taxon>Bacteria</taxon>
        <taxon>Pseudomonadati</taxon>
        <taxon>Bacteroidota</taxon>
        <taxon>Sphingobacteriia</taxon>
        <taxon>Sphingobacteriales</taxon>
        <taxon>Sphingobacteriaceae</taxon>
        <taxon>Pedobacter</taxon>
    </lineage>
</organism>
<reference evidence="4" key="1">
    <citation type="submission" date="2016-10" db="EMBL/GenBank/DDBJ databases">
        <authorList>
            <person name="Varghese N."/>
            <person name="Submissions S."/>
        </authorList>
    </citation>
    <scope>NUCLEOTIDE SEQUENCE [LARGE SCALE GENOMIC DNA]</scope>
    <source>
        <strain evidence="4">DSM 19110</strain>
    </source>
</reference>
<name>A0A1G9YVD4_9SPHI</name>
<evidence type="ECO:0000313" key="4">
    <source>
        <dbReference type="Proteomes" id="UP000183200"/>
    </source>
</evidence>
<dbReference type="Proteomes" id="UP000183200">
    <property type="component" value="Unassembled WGS sequence"/>
</dbReference>
<dbReference type="Gene3D" id="1.10.1040.20">
    <property type="entry name" value="ProC-like, C-terminal domain"/>
    <property type="match status" value="1"/>
</dbReference>
<evidence type="ECO:0000313" key="3">
    <source>
        <dbReference type="EMBL" id="SDN13108.1"/>
    </source>
</evidence>
<dbReference type="OrthoDB" id="9810755at2"/>
<accession>A0A1G9YVD4</accession>
<dbReference type="RefSeq" id="WP_074609513.1">
    <property type="nucleotide sequence ID" value="NZ_FNGY01000006.1"/>
</dbReference>
<feature type="domain" description="DUF2520" evidence="2">
    <location>
        <begin position="124"/>
        <end position="249"/>
    </location>
</feature>
<evidence type="ECO:0000259" key="1">
    <source>
        <dbReference type="Pfam" id="PF03807"/>
    </source>
</evidence>
<dbReference type="InterPro" id="IPR037108">
    <property type="entry name" value="TM1727-like_C_sf"/>
</dbReference>
<dbReference type="InterPro" id="IPR008927">
    <property type="entry name" value="6-PGluconate_DH-like_C_sf"/>
</dbReference>
<dbReference type="Gene3D" id="3.40.50.720">
    <property type="entry name" value="NAD(P)-binding Rossmann-like Domain"/>
    <property type="match status" value="1"/>
</dbReference>
<feature type="domain" description="Pyrroline-5-carboxylate reductase catalytic N-terminal" evidence="1">
    <location>
        <begin position="2"/>
        <end position="83"/>
    </location>
</feature>
<dbReference type="Pfam" id="PF10728">
    <property type="entry name" value="DUF2520"/>
    <property type="match status" value="1"/>
</dbReference>
<dbReference type="AlphaFoldDB" id="A0A1G9YVD4"/>
<dbReference type="SUPFAM" id="SSF51735">
    <property type="entry name" value="NAD(P)-binding Rossmann-fold domains"/>
    <property type="match status" value="1"/>
</dbReference>